<protein>
    <submittedName>
        <fullName evidence="2">Uncharacterized protein</fullName>
    </submittedName>
</protein>
<proteinExistence type="predicted"/>
<evidence type="ECO:0000256" key="1">
    <source>
        <dbReference type="SAM" id="MobiDB-lite"/>
    </source>
</evidence>
<sequence>MRVIYRIFTTQLAKARTCHGIIPPSTPYILPVLSSSPRYCRKYLVCDAHMCDYVRPHSPRPHHRARTEHERHPASSQGKLPPMEVNILRCIDIYLSSQMRPGCILYERVYRITGTTQL</sequence>
<evidence type="ECO:0000313" key="2">
    <source>
        <dbReference type="EMBL" id="KAF2860515.1"/>
    </source>
</evidence>
<dbReference type="EMBL" id="MU005980">
    <property type="protein sequence ID" value="KAF2860515.1"/>
    <property type="molecule type" value="Genomic_DNA"/>
</dbReference>
<gene>
    <name evidence="2" type="ORF">K470DRAFT_67224</name>
</gene>
<name>A0A6A7C0Q7_9PEZI</name>
<dbReference type="Proteomes" id="UP000799421">
    <property type="component" value="Unassembled WGS sequence"/>
</dbReference>
<feature type="region of interest" description="Disordered" evidence="1">
    <location>
        <begin position="59"/>
        <end position="78"/>
    </location>
</feature>
<evidence type="ECO:0000313" key="3">
    <source>
        <dbReference type="Proteomes" id="UP000799421"/>
    </source>
</evidence>
<accession>A0A6A7C0Q7</accession>
<organism evidence="2 3">
    <name type="scientific">Piedraia hortae CBS 480.64</name>
    <dbReference type="NCBI Taxonomy" id="1314780"/>
    <lineage>
        <taxon>Eukaryota</taxon>
        <taxon>Fungi</taxon>
        <taxon>Dikarya</taxon>
        <taxon>Ascomycota</taxon>
        <taxon>Pezizomycotina</taxon>
        <taxon>Dothideomycetes</taxon>
        <taxon>Dothideomycetidae</taxon>
        <taxon>Capnodiales</taxon>
        <taxon>Piedraiaceae</taxon>
        <taxon>Piedraia</taxon>
    </lineage>
</organism>
<keyword evidence="3" id="KW-1185">Reference proteome</keyword>
<dbReference type="AlphaFoldDB" id="A0A6A7C0Q7"/>
<reference evidence="2" key="1">
    <citation type="journal article" date="2020" name="Stud. Mycol.">
        <title>101 Dothideomycetes genomes: a test case for predicting lifestyles and emergence of pathogens.</title>
        <authorList>
            <person name="Haridas S."/>
            <person name="Albert R."/>
            <person name="Binder M."/>
            <person name="Bloem J."/>
            <person name="Labutti K."/>
            <person name="Salamov A."/>
            <person name="Andreopoulos B."/>
            <person name="Baker S."/>
            <person name="Barry K."/>
            <person name="Bills G."/>
            <person name="Bluhm B."/>
            <person name="Cannon C."/>
            <person name="Castanera R."/>
            <person name="Culley D."/>
            <person name="Daum C."/>
            <person name="Ezra D."/>
            <person name="Gonzalez J."/>
            <person name="Henrissat B."/>
            <person name="Kuo A."/>
            <person name="Liang C."/>
            <person name="Lipzen A."/>
            <person name="Lutzoni F."/>
            <person name="Magnuson J."/>
            <person name="Mondo S."/>
            <person name="Nolan M."/>
            <person name="Ohm R."/>
            <person name="Pangilinan J."/>
            <person name="Park H.-J."/>
            <person name="Ramirez L."/>
            <person name="Alfaro M."/>
            <person name="Sun H."/>
            <person name="Tritt A."/>
            <person name="Yoshinaga Y."/>
            <person name="Zwiers L.-H."/>
            <person name="Turgeon B."/>
            <person name="Goodwin S."/>
            <person name="Spatafora J."/>
            <person name="Crous P."/>
            <person name="Grigoriev I."/>
        </authorList>
    </citation>
    <scope>NUCLEOTIDE SEQUENCE</scope>
    <source>
        <strain evidence="2">CBS 480.64</strain>
    </source>
</reference>